<comment type="caution">
    <text evidence="6">The sequence shown here is derived from an EMBL/GenBank/DDBJ whole genome shotgun (WGS) entry which is preliminary data.</text>
</comment>
<feature type="domain" description="HTH crp-type" evidence="5">
    <location>
        <begin position="151"/>
        <end position="220"/>
    </location>
</feature>
<dbReference type="Gene3D" id="2.60.120.10">
    <property type="entry name" value="Jelly Rolls"/>
    <property type="match status" value="1"/>
</dbReference>
<dbReference type="Proteomes" id="UP000282084">
    <property type="component" value="Unassembled WGS sequence"/>
</dbReference>
<dbReference type="InterPro" id="IPR012318">
    <property type="entry name" value="HTH_CRP"/>
</dbReference>
<dbReference type="Pfam" id="PF13545">
    <property type="entry name" value="HTH_Crp_2"/>
    <property type="match status" value="1"/>
</dbReference>
<dbReference type="InterPro" id="IPR036388">
    <property type="entry name" value="WH-like_DNA-bd_sf"/>
</dbReference>
<name>A0A495W6K4_9PSEU</name>
<dbReference type="InterPro" id="IPR018490">
    <property type="entry name" value="cNMP-bd_dom_sf"/>
</dbReference>
<dbReference type="PROSITE" id="PS51063">
    <property type="entry name" value="HTH_CRP_2"/>
    <property type="match status" value="1"/>
</dbReference>
<keyword evidence="7" id="KW-1185">Reference proteome</keyword>
<evidence type="ECO:0000259" key="4">
    <source>
        <dbReference type="PROSITE" id="PS50042"/>
    </source>
</evidence>
<dbReference type="SUPFAM" id="SSF46785">
    <property type="entry name" value="Winged helix' DNA-binding domain"/>
    <property type="match status" value="1"/>
</dbReference>
<evidence type="ECO:0000259" key="5">
    <source>
        <dbReference type="PROSITE" id="PS51063"/>
    </source>
</evidence>
<evidence type="ECO:0000256" key="1">
    <source>
        <dbReference type="ARBA" id="ARBA00023015"/>
    </source>
</evidence>
<evidence type="ECO:0000313" key="6">
    <source>
        <dbReference type="EMBL" id="RKT56904.1"/>
    </source>
</evidence>
<organism evidence="6 7">
    <name type="scientific">Saccharothrix australiensis</name>
    <dbReference type="NCBI Taxonomy" id="2072"/>
    <lineage>
        <taxon>Bacteria</taxon>
        <taxon>Bacillati</taxon>
        <taxon>Actinomycetota</taxon>
        <taxon>Actinomycetes</taxon>
        <taxon>Pseudonocardiales</taxon>
        <taxon>Pseudonocardiaceae</taxon>
        <taxon>Saccharothrix</taxon>
    </lineage>
</organism>
<dbReference type="GO" id="GO:0005829">
    <property type="term" value="C:cytosol"/>
    <property type="evidence" value="ECO:0007669"/>
    <property type="project" value="TreeGrafter"/>
</dbReference>
<evidence type="ECO:0000256" key="2">
    <source>
        <dbReference type="ARBA" id="ARBA00023125"/>
    </source>
</evidence>
<keyword evidence="1" id="KW-0805">Transcription regulation</keyword>
<dbReference type="SMART" id="SM00100">
    <property type="entry name" value="cNMP"/>
    <property type="match status" value="1"/>
</dbReference>
<accession>A0A495W6K4</accession>
<dbReference type="SUPFAM" id="SSF51206">
    <property type="entry name" value="cAMP-binding domain-like"/>
    <property type="match status" value="1"/>
</dbReference>
<dbReference type="SMART" id="SM00419">
    <property type="entry name" value="HTH_CRP"/>
    <property type="match status" value="1"/>
</dbReference>
<dbReference type="PANTHER" id="PTHR24567:SF74">
    <property type="entry name" value="HTH-TYPE TRANSCRIPTIONAL REGULATOR ARCR"/>
    <property type="match status" value="1"/>
</dbReference>
<dbReference type="InterPro" id="IPR050397">
    <property type="entry name" value="Env_Response_Regulators"/>
</dbReference>
<dbReference type="GO" id="GO:0003700">
    <property type="term" value="F:DNA-binding transcription factor activity"/>
    <property type="evidence" value="ECO:0007669"/>
    <property type="project" value="TreeGrafter"/>
</dbReference>
<dbReference type="CDD" id="cd00038">
    <property type="entry name" value="CAP_ED"/>
    <property type="match status" value="1"/>
</dbReference>
<keyword evidence="2" id="KW-0238">DNA-binding</keyword>
<evidence type="ECO:0000313" key="7">
    <source>
        <dbReference type="Proteomes" id="UP000282084"/>
    </source>
</evidence>
<dbReference type="InterPro" id="IPR036390">
    <property type="entry name" value="WH_DNA-bd_sf"/>
</dbReference>
<dbReference type="PANTHER" id="PTHR24567">
    <property type="entry name" value="CRP FAMILY TRANSCRIPTIONAL REGULATORY PROTEIN"/>
    <property type="match status" value="1"/>
</dbReference>
<dbReference type="PROSITE" id="PS50042">
    <property type="entry name" value="CNMP_BINDING_3"/>
    <property type="match status" value="1"/>
</dbReference>
<proteinExistence type="predicted"/>
<dbReference type="AlphaFoldDB" id="A0A495W6K4"/>
<dbReference type="EMBL" id="RBXO01000001">
    <property type="protein sequence ID" value="RKT56904.1"/>
    <property type="molecule type" value="Genomic_DNA"/>
</dbReference>
<dbReference type="RefSeq" id="WP_246019219.1">
    <property type="nucleotide sequence ID" value="NZ_RBXO01000001.1"/>
</dbReference>
<dbReference type="Gene3D" id="1.10.10.10">
    <property type="entry name" value="Winged helix-like DNA-binding domain superfamily/Winged helix DNA-binding domain"/>
    <property type="match status" value="1"/>
</dbReference>
<protein>
    <submittedName>
        <fullName evidence="6">CRP-like cAMP-binding protein</fullName>
    </submittedName>
</protein>
<dbReference type="Pfam" id="PF00027">
    <property type="entry name" value="cNMP_binding"/>
    <property type="match status" value="1"/>
</dbReference>
<reference evidence="6 7" key="1">
    <citation type="submission" date="2018-10" db="EMBL/GenBank/DDBJ databases">
        <title>Sequencing the genomes of 1000 actinobacteria strains.</title>
        <authorList>
            <person name="Klenk H.-P."/>
        </authorList>
    </citation>
    <scope>NUCLEOTIDE SEQUENCE [LARGE SCALE GENOMIC DNA]</scope>
    <source>
        <strain evidence="6 7">DSM 43800</strain>
    </source>
</reference>
<dbReference type="InterPro" id="IPR000595">
    <property type="entry name" value="cNMP-bd_dom"/>
</dbReference>
<evidence type="ECO:0000256" key="3">
    <source>
        <dbReference type="ARBA" id="ARBA00023163"/>
    </source>
</evidence>
<dbReference type="InterPro" id="IPR014710">
    <property type="entry name" value="RmlC-like_jellyroll"/>
</dbReference>
<keyword evidence="3" id="KW-0804">Transcription</keyword>
<gene>
    <name evidence="6" type="ORF">C8E97_5617</name>
</gene>
<sequence>MNRTAATITVHPGGVDRFWGLLTPAEHAVLGAAGTEREYTSGAVICHEGEVTRHVLVVRRGLLRVTATKAGGGEKVLAVRGAGDIVGERSAIDGLPRSATVRALGAVRALILSASAFASLCQRHPRIAWAVLTVVVARQRDADRQRLQISGTATQRVAAVLIDVALERGIADQGAVSLSQEELAGIAGTSRESLVRVLRSLREEGVISTGRRKIEILAVERLYDLTT</sequence>
<dbReference type="GO" id="GO:0003677">
    <property type="term" value="F:DNA binding"/>
    <property type="evidence" value="ECO:0007669"/>
    <property type="project" value="UniProtKB-KW"/>
</dbReference>
<feature type="domain" description="Cyclic nucleotide-binding" evidence="4">
    <location>
        <begin position="18"/>
        <end position="120"/>
    </location>
</feature>